<reference evidence="3" key="1">
    <citation type="submission" date="2017-02" db="UniProtKB">
        <authorList>
            <consortium name="WormBaseParasite"/>
        </authorList>
    </citation>
    <scope>IDENTIFICATION</scope>
</reference>
<protein>
    <submittedName>
        <fullName evidence="3">Secreted protein</fullName>
    </submittedName>
</protein>
<evidence type="ECO:0000313" key="3">
    <source>
        <dbReference type="WBParaSite" id="TASK_0000258001-mRNA-1"/>
    </source>
</evidence>
<feature type="region of interest" description="Disordered" evidence="1">
    <location>
        <begin position="179"/>
        <end position="198"/>
    </location>
</feature>
<organism evidence="3">
    <name type="scientific">Taenia asiatica</name>
    <name type="common">Asian tapeworm</name>
    <dbReference type="NCBI Taxonomy" id="60517"/>
    <lineage>
        <taxon>Eukaryota</taxon>
        <taxon>Metazoa</taxon>
        <taxon>Spiralia</taxon>
        <taxon>Lophotrochozoa</taxon>
        <taxon>Platyhelminthes</taxon>
        <taxon>Cestoda</taxon>
        <taxon>Eucestoda</taxon>
        <taxon>Cyclophyllidea</taxon>
        <taxon>Taeniidae</taxon>
        <taxon>Taenia</taxon>
    </lineage>
</organism>
<sequence length="484" mass="53414">LAQKKTVVCILLSPSSVSVSVSVYPLAPAVPLLLRLFLPILVLLPSRMTINSCSSSSFLYLFFRPSFPSIINLFPLCIHCRHDDAISFVATLVGVAVGDGVAVVVAADLVIGWLRGVDRMRKMTRGPVEASSLAIPLSHLLHSPLLLPYSSASASATLSLLNLDLIRPLITCRRTADKSNHSRGFDERTSLPPPTEQHDTSWGQEDFALLVFQFLCLIHPLSLALIRSRWDGVNLVINVPAQPATQPSAIGHSFLHTFIHSFKHYIDTFGGFDTVALHIFSSFPFPSPSSSYALKCNYSFTSGFKSVAAVLFPPVASCHIKEFHFITLIFAPPKTMRKLEMEETSICSLHFFLLLLVFFISFFCTRFFSSFSCFPVSCRSTLFTSSTFVVDSNSLVTKKRVTDKRMGNPTVVVLVKTTAFTAVATAIAVDARPALGGQMLEERGRRRGKEATGKKKMRLLLTQCRNRTCERADKQTGGDREINE</sequence>
<proteinExistence type="predicted"/>
<evidence type="ECO:0000256" key="1">
    <source>
        <dbReference type="SAM" id="MobiDB-lite"/>
    </source>
</evidence>
<dbReference type="WBParaSite" id="TASK_0000258001-mRNA-1">
    <property type="protein sequence ID" value="TASK_0000258001-mRNA-1"/>
    <property type="gene ID" value="TASK_0000258001"/>
</dbReference>
<keyword evidence="2" id="KW-0812">Transmembrane</keyword>
<feature type="transmembrane region" description="Helical" evidence="2">
    <location>
        <begin position="88"/>
        <end position="114"/>
    </location>
</feature>
<keyword evidence="2" id="KW-0472">Membrane</keyword>
<name>A0A0R3VYT6_TAEAS</name>
<dbReference type="AlphaFoldDB" id="A0A0R3VYT6"/>
<feature type="compositionally biased region" description="Basic and acidic residues" evidence="1">
    <location>
        <begin position="179"/>
        <end position="189"/>
    </location>
</feature>
<evidence type="ECO:0000256" key="2">
    <source>
        <dbReference type="SAM" id="Phobius"/>
    </source>
</evidence>
<accession>A0A0R3VYT6</accession>
<feature type="transmembrane region" description="Helical" evidence="2">
    <location>
        <begin position="346"/>
        <end position="368"/>
    </location>
</feature>
<keyword evidence="2" id="KW-1133">Transmembrane helix</keyword>